<evidence type="ECO:0000313" key="2">
    <source>
        <dbReference type="Proteomes" id="UP000192276"/>
    </source>
</evidence>
<dbReference type="STRING" id="550983.A4R26_10725"/>
<dbReference type="SUPFAM" id="SSF48452">
    <property type="entry name" value="TPR-like"/>
    <property type="match status" value="1"/>
</dbReference>
<evidence type="ECO:0008006" key="3">
    <source>
        <dbReference type="Google" id="ProtNLM"/>
    </source>
</evidence>
<name>A0A1V9GBM6_9BACT</name>
<comment type="caution">
    <text evidence="1">The sequence shown here is derived from an EMBL/GenBank/DDBJ whole genome shotgun (WGS) entry which is preliminary data.</text>
</comment>
<dbReference type="Gene3D" id="1.25.40.390">
    <property type="match status" value="1"/>
</dbReference>
<dbReference type="AlphaFoldDB" id="A0A1V9GBM6"/>
<dbReference type="Proteomes" id="UP000192276">
    <property type="component" value="Unassembled WGS sequence"/>
</dbReference>
<dbReference type="InterPro" id="IPR011990">
    <property type="entry name" value="TPR-like_helical_dom_sf"/>
</dbReference>
<dbReference type="Pfam" id="PF12771">
    <property type="entry name" value="SusD-like_2"/>
    <property type="match status" value="1"/>
</dbReference>
<accession>A0A1V9GBM6</accession>
<sequence>MRNLLYTTAIILFAVTATGCKKYLDINTSPNQPTQATINGLLTRGTLNTALNVYRVSTNVTSYYVQYLASSNTASPLDTYDDVDISTTWTNLYDNMTDIYDLEKLAAEKGATQYQGVAKILMAMNLQYIHSLWGDAPYNAAFSAETLTPSYDNAQSVFQTCIKLLDDGISLLGQTGSTITIPTSATNNPDLVHKGATAAWVRTAHALKARLLNQLSKTSQYNTANIFAELSVAYTSTAHDAFITTFDVRNPWNQVALNNRNLLLDGWLSEQFIDAMNGKTYGIFDPRLPLMTDTTKYGDYRGTPNGKGRSGSGVSFEETYINLTGYYSSTNSPLFIVTYEELKFIEAEAAFRSNDKLRAYDAYLEGIKANMNKMGVSVASRDAYVSHASVSVGSANITLDLIFKEKYKALFLNPETWNDARRYNYQYKDFELPLNRVVNNYIRRMVYPSIEISRNGANVPPNVTDVTQNLWWDQ</sequence>
<dbReference type="PROSITE" id="PS51257">
    <property type="entry name" value="PROKAR_LIPOPROTEIN"/>
    <property type="match status" value="1"/>
</dbReference>
<protein>
    <recommendedName>
        <fullName evidence="3">SusD/RagB family nutrient-binding outer membrane lipoprotein</fullName>
    </recommendedName>
</protein>
<dbReference type="OrthoDB" id="9766256at2"/>
<dbReference type="InterPro" id="IPR041662">
    <property type="entry name" value="SusD-like_2"/>
</dbReference>
<evidence type="ECO:0000313" key="1">
    <source>
        <dbReference type="EMBL" id="OQP67964.1"/>
    </source>
</evidence>
<dbReference type="EMBL" id="LWBP01000002">
    <property type="protein sequence ID" value="OQP67964.1"/>
    <property type="molecule type" value="Genomic_DNA"/>
</dbReference>
<organism evidence="1 2">
    <name type="scientific">Niastella populi</name>
    <dbReference type="NCBI Taxonomy" id="550983"/>
    <lineage>
        <taxon>Bacteria</taxon>
        <taxon>Pseudomonadati</taxon>
        <taxon>Bacteroidota</taxon>
        <taxon>Chitinophagia</taxon>
        <taxon>Chitinophagales</taxon>
        <taxon>Chitinophagaceae</taxon>
        <taxon>Niastella</taxon>
    </lineage>
</organism>
<gene>
    <name evidence="1" type="ORF">A4R26_10725</name>
</gene>
<reference evidence="2" key="1">
    <citation type="submission" date="2016-04" db="EMBL/GenBank/DDBJ databases">
        <authorList>
            <person name="Chen L."/>
            <person name="Zhuang W."/>
            <person name="Wang G."/>
        </authorList>
    </citation>
    <scope>NUCLEOTIDE SEQUENCE [LARGE SCALE GENOMIC DNA]</scope>
    <source>
        <strain evidence="2">208</strain>
    </source>
</reference>
<keyword evidence="2" id="KW-1185">Reference proteome</keyword>
<dbReference type="RefSeq" id="WP_081159997.1">
    <property type="nucleotide sequence ID" value="NZ_LWBP01000002.1"/>
</dbReference>
<proteinExistence type="predicted"/>